<evidence type="ECO:0000313" key="1">
    <source>
        <dbReference type="EMBL" id="PIT90154.1"/>
    </source>
</evidence>
<dbReference type="Proteomes" id="UP000231464">
    <property type="component" value="Unassembled WGS sequence"/>
</dbReference>
<evidence type="ECO:0008006" key="3">
    <source>
        <dbReference type="Google" id="ProtNLM"/>
    </source>
</evidence>
<comment type="caution">
    <text evidence="1">The sequence shown here is derived from an EMBL/GenBank/DDBJ whole genome shotgun (WGS) entry which is preliminary data.</text>
</comment>
<name>A0A2M6WBL5_9BACT</name>
<gene>
    <name evidence="1" type="ORF">COU23_00145</name>
</gene>
<reference evidence="2" key="1">
    <citation type="submission" date="2017-09" db="EMBL/GenBank/DDBJ databases">
        <title>Depth-based differentiation of microbial function through sediment-hosted aquifers and enrichment of novel symbionts in the deep terrestrial subsurface.</title>
        <authorList>
            <person name="Probst A.J."/>
            <person name="Ladd B."/>
            <person name="Jarett J.K."/>
            <person name="Geller-Mcgrath D.E."/>
            <person name="Sieber C.M.K."/>
            <person name="Emerson J.B."/>
            <person name="Anantharaman K."/>
            <person name="Thomas B.C."/>
            <person name="Malmstrom R."/>
            <person name="Stieglmeier M."/>
            <person name="Klingl A."/>
            <person name="Woyke T."/>
            <person name="Ryan C.M."/>
            <person name="Banfield J.F."/>
        </authorList>
    </citation>
    <scope>NUCLEOTIDE SEQUENCE [LARGE SCALE GENOMIC DNA]</scope>
</reference>
<protein>
    <recommendedName>
        <fullName evidence="3">CHAT domain-containing protein</fullName>
    </recommendedName>
</protein>
<dbReference type="EMBL" id="PFBP01000002">
    <property type="protein sequence ID" value="PIT90154.1"/>
    <property type="molecule type" value="Genomic_DNA"/>
</dbReference>
<accession>A0A2M6WBL5</accession>
<proteinExistence type="predicted"/>
<dbReference type="AlphaFoldDB" id="A0A2M6WBL5"/>
<evidence type="ECO:0000313" key="2">
    <source>
        <dbReference type="Proteomes" id="UP000231464"/>
    </source>
</evidence>
<sequence length="213" mass="24361">MKHSLLITRPNFDLTTRYLFIWAEKIIGLAKEKCGKVFDLSGKRANRKEFESMMKKHEPNLVFLNGHGDSEVVAGQDNEELIHAGENEKILKSKIVYALSCCSGKILGPQSVKSGAEAYIGYDEDFIFLYEENKQTRPEQDKTAEMFLEPANQVMVSLLKDHSPKKAHFNSKKSFVRNIRKLLSSQSVAIGGSVVRYLIWDMQHQVCYEREDK</sequence>
<organism evidence="1 2">
    <name type="scientific">Candidatus Kuenenbacteria bacterium CG10_big_fil_rev_8_21_14_0_10_36_11</name>
    <dbReference type="NCBI Taxonomy" id="1974618"/>
    <lineage>
        <taxon>Bacteria</taxon>
        <taxon>Candidatus Kueneniibacteriota</taxon>
    </lineage>
</organism>